<keyword evidence="2" id="KW-1185">Reference proteome</keyword>
<name>A0ABW4G0E4_9ACTN</name>
<dbReference type="EMBL" id="JBHUCM010000004">
    <property type="protein sequence ID" value="MFD1535815.1"/>
    <property type="molecule type" value="Genomic_DNA"/>
</dbReference>
<proteinExistence type="predicted"/>
<evidence type="ECO:0000313" key="2">
    <source>
        <dbReference type="Proteomes" id="UP001597097"/>
    </source>
</evidence>
<reference evidence="2" key="1">
    <citation type="journal article" date="2019" name="Int. J. Syst. Evol. Microbiol.">
        <title>The Global Catalogue of Microorganisms (GCM) 10K type strain sequencing project: providing services to taxonomists for standard genome sequencing and annotation.</title>
        <authorList>
            <consortium name="The Broad Institute Genomics Platform"/>
            <consortium name="The Broad Institute Genome Sequencing Center for Infectious Disease"/>
            <person name="Wu L."/>
            <person name="Ma J."/>
        </authorList>
    </citation>
    <scope>NUCLEOTIDE SEQUENCE [LARGE SCALE GENOMIC DNA]</scope>
    <source>
        <strain evidence="2">CGMCC 1.15399</strain>
    </source>
</reference>
<accession>A0ABW4G0E4</accession>
<dbReference type="Proteomes" id="UP001597097">
    <property type="component" value="Unassembled WGS sequence"/>
</dbReference>
<dbReference type="RefSeq" id="WP_219532714.1">
    <property type="nucleotide sequence ID" value="NZ_JAHKRM010000015.1"/>
</dbReference>
<protein>
    <submittedName>
        <fullName evidence="1">AAA family ATPase</fullName>
    </submittedName>
</protein>
<evidence type="ECO:0000313" key="1">
    <source>
        <dbReference type="EMBL" id="MFD1535815.1"/>
    </source>
</evidence>
<sequence length="177" mass="19176">MEAHAPLYLLAGAPGAGKTTLLPHLLRAADGLVVMDSDELLEDGALLGVPIAEPAAAPVWPAYDRMWTHIVTMVRRAGHPVLLLCPIPDPEELAPAGRWHEPAHWALLDCPDEVRQDRLRDRGSPREWDEEAMADAAEGRALIPTVFHSGSENVADLAARILSWTRGAQGRPGIRAS</sequence>
<comment type="caution">
    <text evidence="1">The sequence shown here is derived from an EMBL/GenBank/DDBJ whole genome shotgun (WGS) entry which is preliminary data.</text>
</comment>
<dbReference type="Pfam" id="PF13238">
    <property type="entry name" value="AAA_18"/>
    <property type="match status" value="1"/>
</dbReference>
<organism evidence="1 2">
    <name type="scientific">Nonomuraea guangzhouensis</name>
    <dbReference type="NCBI Taxonomy" id="1291555"/>
    <lineage>
        <taxon>Bacteria</taxon>
        <taxon>Bacillati</taxon>
        <taxon>Actinomycetota</taxon>
        <taxon>Actinomycetes</taxon>
        <taxon>Streptosporangiales</taxon>
        <taxon>Streptosporangiaceae</taxon>
        <taxon>Nonomuraea</taxon>
    </lineage>
</organism>
<gene>
    <name evidence="1" type="ORF">ACFSJ0_02150</name>
</gene>